<reference evidence="2 3" key="1">
    <citation type="submission" date="2023-12" db="EMBL/GenBank/DDBJ databases">
        <title>Description of new species of Mycobacterium terrae complex isolated from sewage at the Sao Paulo Zoological Park Foundation in Brazil.</title>
        <authorList>
            <person name="Romagnoli C.L."/>
            <person name="Conceicao E.C."/>
            <person name="Machado E."/>
            <person name="Barreto L.B.P.F."/>
            <person name="Sharma A."/>
            <person name="Silva N.M."/>
            <person name="Marques L.E."/>
            <person name="Juliana M.A."/>
            <person name="Lourenco M.C.S."/>
            <person name="Digiampietri L.A."/>
            <person name="Suffys P.N."/>
            <person name="Viana-Niero C."/>
        </authorList>
    </citation>
    <scope>NUCLEOTIDE SEQUENCE [LARGE SCALE GENOMIC DNA]</scope>
    <source>
        <strain evidence="2 3">MYC340</strain>
    </source>
</reference>
<sequence>MRIQIAAVVAGSVVALIGVALNGPGGFTGASAHAAPKQADLAAALVSADEISERLDTPMQVISSESATRPMTTPTVTPANCTVVYSPGSAAGYDGSGYTDIVVQTLRSSDGEVTPNVVQAVAEFPDAKSAQTYLNDQAATWKNCKGTAFTAEYTNGMTYDLKVSNPTVGGLELFTNLFTNPMKGTAGCERLLQAKNNYIVDVRLCTDTNSGGKGRSLRSQIVRNLA</sequence>
<protein>
    <submittedName>
        <fullName evidence="2">Sensor domain-containing protein</fullName>
    </submittedName>
</protein>
<comment type="caution">
    <text evidence="2">The sequence shown here is derived from an EMBL/GenBank/DDBJ whole genome shotgun (WGS) entry which is preliminary data.</text>
</comment>
<dbReference type="EMBL" id="JAYJJU010000024">
    <property type="protein sequence ID" value="MEB3033966.1"/>
    <property type="molecule type" value="Genomic_DNA"/>
</dbReference>
<name>A0ABU5Y2K8_9MYCO</name>
<dbReference type="InterPro" id="IPR038232">
    <property type="entry name" value="PknH-like_Extracell_sf"/>
</dbReference>
<evidence type="ECO:0000313" key="3">
    <source>
        <dbReference type="Proteomes" id="UP001298593"/>
    </source>
</evidence>
<dbReference type="Gene3D" id="3.40.1000.70">
    <property type="entry name" value="PknH-like extracellular domain"/>
    <property type="match status" value="1"/>
</dbReference>
<dbReference type="InterPro" id="IPR026954">
    <property type="entry name" value="PknH-like_Extracell"/>
</dbReference>
<dbReference type="RefSeq" id="WP_224974558.1">
    <property type="nucleotide sequence ID" value="NZ_JAYJJU010000024.1"/>
</dbReference>
<evidence type="ECO:0000259" key="1">
    <source>
        <dbReference type="Pfam" id="PF14032"/>
    </source>
</evidence>
<accession>A0ABU5Y2K8</accession>
<dbReference type="Pfam" id="PF14032">
    <property type="entry name" value="PknH_C"/>
    <property type="match status" value="1"/>
</dbReference>
<feature type="domain" description="PknH-like extracellular" evidence="1">
    <location>
        <begin position="38"/>
        <end position="212"/>
    </location>
</feature>
<dbReference type="Proteomes" id="UP001298593">
    <property type="component" value="Unassembled WGS sequence"/>
</dbReference>
<keyword evidence="3" id="KW-1185">Reference proteome</keyword>
<organism evidence="2 3">
    <name type="scientific">[Mycobacterium] nativiensis</name>
    <dbReference type="NCBI Taxonomy" id="2855503"/>
    <lineage>
        <taxon>Bacteria</taxon>
        <taxon>Bacillati</taxon>
        <taxon>Actinomycetota</taxon>
        <taxon>Actinomycetes</taxon>
        <taxon>Mycobacteriales</taxon>
        <taxon>Mycobacteriaceae</taxon>
        <taxon>Mycolicibacter</taxon>
    </lineage>
</organism>
<gene>
    <name evidence="2" type="ORF">KV113_20730</name>
</gene>
<proteinExistence type="predicted"/>
<evidence type="ECO:0000313" key="2">
    <source>
        <dbReference type="EMBL" id="MEB3033966.1"/>
    </source>
</evidence>